<gene>
    <name evidence="1" type="ORF">SAMN04515672_1599</name>
</gene>
<dbReference type="Proteomes" id="UP000198882">
    <property type="component" value="Unassembled WGS sequence"/>
</dbReference>
<sequence length="49" mass="5552">MDRYEVEGHEVHKAEVKPTGNGAHVLVPKRWRGATVKVVRVTDPNDEDE</sequence>
<name>A0A1G8X5C0_9EURY</name>
<dbReference type="AlphaFoldDB" id="A0A1G8X5C0"/>
<organism evidence="1 2">
    <name type="scientific">Natronorubrum texcoconense</name>
    <dbReference type="NCBI Taxonomy" id="1095776"/>
    <lineage>
        <taxon>Archaea</taxon>
        <taxon>Methanobacteriati</taxon>
        <taxon>Methanobacteriota</taxon>
        <taxon>Stenosarchaea group</taxon>
        <taxon>Halobacteria</taxon>
        <taxon>Halobacteriales</taxon>
        <taxon>Natrialbaceae</taxon>
        <taxon>Natronorubrum</taxon>
    </lineage>
</organism>
<dbReference type="RefSeq" id="WP_139171286.1">
    <property type="nucleotide sequence ID" value="NZ_FNFE01000002.1"/>
</dbReference>
<proteinExistence type="predicted"/>
<reference evidence="2" key="1">
    <citation type="submission" date="2016-10" db="EMBL/GenBank/DDBJ databases">
        <authorList>
            <person name="Varghese N."/>
            <person name="Submissions S."/>
        </authorList>
    </citation>
    <scope>NUCLEOTIDE SEQUENCE [LARGE SCALE GENOMIC DNA]</scope>
    <source>
        <strain evidence="2">B4,CECT 8067,JCM 17497</strain>
    </source>
</reference>
<accession>A0A1G8X5C0</accession>
<keyword evidence="2" id="KW-1185">Reference proteome</keyword>
<evidence type="ECO:0000313" key="1">
    <source>
        <dbReference type="EMBL" id="SDJ84950.1"/>
    </source>
</evidence>
<protein>
    <submittedName>
        <fullName evidence="1">Putative transposon-encoded protein</fullName>
    </submittedName>
</protein>
<dbReference type="OrthoDB" id="109730at2157"/>
<dbReference type="EMBL" id="FNFE01000002">
    <property type="protein sequence ID" value="SDJ84950.1"/>
    <property type="molecule type" value="Genomic_DNA"/>
</dbReference>
<dbReference type="NCBIfam" id="NF033496">
    <property type="entry name" value="DUF2080_fam_acc"/>
    <property type="match status" value="1"/>
</dbReference>
<evidence type="ECO:0000313" key="2">
    <source>
        <dbReference type="Proteomes" id="UP000198882"/>
    </source>
</evidence>